<feature type="transmembrane region" description="Helical" evidence="1">
    <location>
        <begin position="6"/>
        <end position="23"/>
    </location>
</feature>
<accession>O54456</accession>
<organism evidence="2">
    <name type="scientific">Streptococcus thermophilus</name>
    <dbReference type="NCBI Taxonomy" id="1308"/>
    <lineage>
        <taxon>Bacteria</taxon>
        <taxon>Bacillati</taxon>
        <taxon>Bacillota</taxon>
        <taxon>Bacilli</taxon>
        <taxon>Lactobacillales</taxon>
        <taxon>Streptococcaceae</taxon>
        <taxon>Streptococcus</taxon>
    </lineage>
</organism>
<keyword evidence="1" id="KW-0812">Transmembrane</keyword>
<dbReference type="EMBL" id="U93029">
    <property type="protein sequence ID" value="AAB91457.1"/>
    <property type="molecule type" value="Genomic_DNA"/>
</dbReference>
<feature type="transmembrane region" description="Helical" evidence="1">
    <location>
        <begin position="30"/>
        <end position="51"/>
    </location>
</feature>
<gene>
    <name evidence="2" type="primary">thermophilin 13 operon</name>
</gene>
<evidence type="ECO:0000313" key="2">
    <source>
        <dbReference type="EMBL" id="AAB91457.1"/>
    </source>
</evidence>
<proteinExistence type="predicted"/>
<keyword evidence="1" id="KW-0472">Membrane</keyword>
<protein>
    <submittedName>
        <fullName evidence="2">Uncharacterized protein thermophilin 13 operon</fullName>
    </submittedName>
</protein>
<sequence>MDYKSLLSLLLFIIPLVVILIGLRKNNQKLIIAGVAPLIYLLCSYLLDWIFD</sequence>
<dbReference type="AlphaFoldDB" id="O54456"/>
<evidence type="ECO:0000256" key="1">
    <source>
        <dbReference type="SAM" id="Phobius"/>
    </source>
</evidence>
<reference evidence="2" key="1">
    <citation type="journal article" date="1997" name="J. Biol. Chem.">
        <title>Thermophilin 13, a nontypical antilisterial poration complex bacteriocin, that functions without a receptor.</title>
        <authorList>
            <person name="Marciset O."/>
            <person name="Jeronimus-Stratingh M.C."/>
            <person name="Mollet B."/>
            <person name="Poolman B."/>
        </authorList>
    </citation>
    <scope>NUCLEOTIDE SEQUENCE</scope>
    <source>
        <strain evidence="2">SFi13</strain>
    </source>
</reference>
<name>O54456_STRTR</name>
<keyword evidence="1" id="KW-1133">Transmembrane helix</keyword>